<evidence type="ECO:0000313" key="2">
    <source>
        <dbReference type="Proteomes" id="UP001596150"/>
    </source>
</evidence>
<name>A0ABW0PWT9_9HYPH</name>
<proteinExistence type="predicted"/>
<protein>
    <submittedName>
        <fullName evidence="1">Nucleoid-associated protein</fullName>
    </submittedName>
</protein>
<accession>A0ABW0PWT9</accession>
<sequence>MLDDAVLERLRFQRMIFHVVGPKDDDLDLMDEIDATGFESFFLQRVRETNIGNRFDFIGEEQGIKPTLNAMISRPNDFVSLSKQLAESFHNQHRNVASSKGAFIIASVTGATYPIFALIKFDDMQVLRFRQEKTPEGRIRAVVSEIGNTFVEDKKAMQKSALIALSDDGGSIAVYDRTNRKDIGQYFKTFLGVKRLYTPTEATTRFKKALEAAFRDSKEFASDETKRSWRQRLRTESEARTSIDPETDLEGFGTGVFGSLWQDQRFRSSLDRHLQAQRVSGEVIELDITQIPAPRTRRIKTLEDVLIIYPRSLDDAVNIVDVQRGADGSATITIRTQRILDDELLGEGSERRPPG</sequence>
<gene>
    <name evidence="1" type="ORF">ACFPP9_12090</name>
</gene>
<dbReference type="Proteomes" id="UP001596150">
    <property type="component" value="Unassembled WGS sequence"/>
</dbReference>
<dbReference type="Pfam" id="PF04245">
    <property type="entry name" value="NA37"/>
    <property type="match status" value="1"/>
</dbReference>
<keyword evidence="2" id="KW-1185">Reference proteome</keyword>
<evidence type="ECO:0000313" key="1">
    <source>
        <dbReference type="EMBL" id="MFC5516514.1"/>
    </source>
</evidence>
<dbReference type="RefSeq" id="WP_266344235.1">
    <property type="nucleotide sequence ID" value="NZ_JAPKNH010000004.1"/>
</dbReference>
<reference evidence="2" key="1">
    <citation type="journal article" date="2019" name="Int. J. Syst. Evol. Microbiol.">
        <title>The Global Catalogue of Microorganisms (GCM) 10K type strain sequencing project: providing services to taxonomists for standard genome sequencing and annotation.</title>
        <authorList>
            <consortium name="The Broad Institute Genomics Platform"/>
            <consortium name="The Broad Institute Genome Sequencing Center for Infectious Disease"/>
            <person name="Wu L."/>
            <person name="Ma J."/>
        </authorList>
    </citation>
    <scope>NUCLEOTIDE SEQUENCE [LARGE SCALE GENOMIC DNA]</scope>
    <source>
        <strain evidence="2">KACC 12633</strain>
    </source>
</reference>
<dbReference type="InterPro" id="IPR007358">
    <property type="entry name" value="Nucleoid_associated_NdpA"/>
</dbReference>
<organism evidence="1 2">
    <name type="scientific">Kaistia terrae</name>
    <dbReference type="NCBI Taxonomy" id="537017"/>
    <lineage>
        <taxon>Bacteria</taxon>
        <taxon>Pseudomonadati</taxon>
        <taxon>Pseudomonadota</taxon>
        <taxon>Alphaproteobacteria</taxon>
        <taxon>Hyphomicrobiales</taxon>
        <taxon>Kaistiaceae</taxon>
        <taxon>Kaistia</taxon>
    </lineage>
</organism>
<dbReference type="EMBL" id="JBHSML010000003">
    <property type="protein sequence ID" value="MFC5516514.1"/>
    <property type="molecule type" value="Genomic_DNA"/>
</dbReference>
<comment type="caution">
    <text evidence="1">The sequence shown here is derived from an EMBL/GenBank/DDBJ whole genome shotgun (WGS) entry which is preliminary data.</text>
</comment>